<dbReference type="Proteomes" id="UP000176037">
    <property type="component" value="Unassembled WGS sequence"/>
</dbReference>
<dbReference type="RefSeq" id="WP_070177429.1">
    <property type="nucleotide sequence ID" value="NZ_BMJR01000002.1"/>
</dbReference>
<protein>
    <submittedName>
        <fullName evidence="2">Uncharacterized protein</fullName>
    </submittedName>
</protein>
<dbReference type="AlphaFoldDB" id="A0A1E8FAU3"/>
<accession>A0A1E8FAU3</accession>
<evidence type="ECO:0000256" key="1">
    <source>
        <dbReference type="SAM" id="MobiDB-lite"/>
    </source>
</evidence>
<feature type="region of interest" description="Disordered" evidence="1">
    <location>
        <begin position="287"/>
        <end position="307"/>
    </location>
</feature>
<dbReference type="OrthoDB" id="5815474at2"/>
<evidence type="ECO:0000313" key="3">
    <source>
        <dbReference type="Proteomes" id="UP000176037"/>
    </source>
</evidence>
<name>A0A1E8FAU3_9ALTE</name>
<dbReference type="STRING" id="1856405.BFC17_01920"/>
<comment type="caution">
    <text evidence="2">The sequence shown here is derived from an EMBL/GenBank/DDBJ whole genome shotgun (WGS) entry which is preliminary data.</text>
</comment>
<reference evidence="2 3" key="1">
    <citation type="submission" date="2016-09" db="EMBL/GenBank/DDBJ databases">
        <title>Alteromonas lipolytica, a new species isolated from sea water.</title>
        <authorList>
            <person name="Wu Y.-H."/>
            <person name="Cheng H."/>
            <person name="Xu X.-W."/>
        </authorList>
    </citation>
    <scope>NUCLEOTIDE SEQUENCE [LARGE SCALE GENOMIC DNA]</scope>
    <source>
        <strain evidence="2 3">JW12</strain>
    </source>
</reference>
<evidence type="ECO:0000313" key="2">
    <source>
        <dbReference type="EMBL" id="OFI33052.1"/>
    </source>
</evidence>
<feature type="compositionally biased region" description="Polar residues" evidence="1">
    <location>
        <begin position="288"/>
        <end position="307"/>
    </location>
</feature>
<proteinExistence type="predicted"/>
<keyword evidence="3" id="KW-1185">Reference proteome</keyword>
<organism evidence="2 3">
    <name type="scientific">Alteromonas lipolytica</name>
    <dbReference type="NCBI Taxonomy" id="1856405"/>
    <lineage>
        <taxon>Bacteria</taxon>
        <taxon>Pseudomonadati</taxon>
        <taxon>Pseudomonadota</taxon>
        <taxon>Gammaproteobacteria</taxon>
        <taxon>Alteromonadales</taxon>
        <taxon>Alteromonadaceae</taxon>
        <taxon>Alteromonas/Salinimonas group</taxon>
        <taxon>Alteromonas</taxon>
    </lineage>
</organism>
<gene>
    <name evidence="2" type="ORF">BFC17_01920</name>
</gene>
<dbReference type="PROSITE" id="PS51257">
    <property type="entry name" value="PROKAR_LIPOPROTEIN"/>
    <property type="match status" value="1"/>
</dbReference>
<sequence>MNRLIALLVLLAMAGCSSTTPYRDDYARHVNSDNAAPFSTESFRMVLVDPEQVDLRATYENDNTVGDSSVLYQGGSGAAGLLAMVAQIGIHSSLVSSQREEKLAAMQQQANQRILPLLDNAGAMSVTELMPEAQSAWLATDEMPAEALQVKPIFFSAQDLSRLSLKMVIWVTDPKGSKKRPDKYKNLIQVYGKPLNETEKTELRNGNKQLLAQHLSGLLTTALDMAKRAATGYYPTAGGTMKTYKIQKQGKNKVIRASQVDDTCQYTVVRDLRKWLIALPKSPAEGEQNLTVQQPQPGNENSCYTAV</sequence>
<dbReference type="EMBL" id="MJIC01000015">
    <property type="protein sequence ID" value="OFI33052.1"/>
    <property type="molecule type" value="Genomic_DNA"/>
</dbReference>